<sequence>MCLATLGHPERCMRRGLESCKHRHTSVIMATSSLPLVVDVWANPTGLHIPEVQRLFEQSHADPSLSARRLSPDELIALMDEAGVSQICLAAWHRPGATLFSNAAVAEYTRAYPTRIFGLASVDLHDPVAAVHELEHYVRVEGFKGLRVVPWLWNLPPTDAHYWPLFVKCVELDVPFCTQAGHTGPLCPSEVGRPIPYVDEVALKFPDLKIVCGHVGYPWTAEMVAVAWKHANVYIDTSAWSPRYYPQELMAFASTMGRKKVMFGTNFPQLGWKACVDKVYKHHGQGVRGRSGKRCWRISWGATPRGCLSCPTWRQRRGRRRSRGFDR</sequence>
<accession>A0ACC4DKX0</accession>
<evidence type="ECO:0000313" key="2">
    <source>
        <dbReference type="Proteomes" id="UP001638806"/>
    </source>
</evidence>
<comment type="caution">
    <text evidence="1">The sequence shown here is derived from an EMBL/GenBank/DDBJ whole genome shotgun (WGS) entry which is preliminary data.</text>
</comment>
<protein>
    <submittedName>
        <fullName evidence="1">Uncharacterized protein</fullName>
    </submittedName>
</protein>
<organism evidence="1 2">
    <name type="scientific">Purpureocillium lilacinum</name>
    <name type="common">Paecilomyces lilacinus</name>
    <dbReference type="NCBI Taxonomy" id="33203"/>
    <lineage>
        <taxon>Eukaryota</taxon>
        <taxon>Fungi</taxon>
        <taxon>Dikarya</taxon>
        <taxon>Ascomycota</taxon>
        <taxon>Pezizomycotina</taxon>
        <taxon>Sordariomycetes</taxon>
        <taxon>Hypocreomycetidae</taxon>
        <taxon>Hypocreales</taxon>
        <taxon>Ophiocordycipitaceae</taxon>
        <taxon>Purpureocillium</taxon>
    </lineage>
</organism>
<proteinExistence type="predicted"/>
<gene>
    <name evidence="1" type="ORF">ACCO45_007609</name>
</gene>
<dbReference type="EMBL" id="JBGNUJ010000007">
    <property type="protein sequence ID" value="KAL3957031.1"/>
    <property type="molecule type" value="Genomic_DNA"/>
</dbReference>
<evidence type="ECO:0000313" key="1">
    <source>
        <dbReference type="EMBL" id="KAL3957031.1"/>
    </source>
</evidence>
<keyword evidence="2" id="KW-1185">Reference proteome</keyword>
<name>A0ACC4DKX0_PURLI</name>
<reference evidence="1" key="1">
    <citation type="submission" date="2024-12" db="EMBL/GenBank/DDBJ databases">
        <title>Comparative genomics and development of molecular markers within Purpureocillium lilacinum and among Purpureocillium species.</title>
        <authorList>
            <person name="Yeh Z.-Y."/>
            <person name="Ni N.-T."/>
            <person name="Lo P.-H."/>
            <person name="Mushyakhwo K."/>
            <person name="Lin C.-F."/>
            <person name="Nai Y.-S."/>
        </authorList>
    </citation>
    <scope>NUCLEOTIDE SEQUENCE</scope>
    <source>
        <strain evidence="1">NCHU-NPUST-175</strain>
    </source>
</reference>
<dbReference type="Proteomes" id="UP001638806">
    <property type="component" value="Unassembled WGS sequence"/>
</dbReference>